<dbReference type="AlphaFoldDB" id="A0A679JDH1"/>
<dbReference type="CDD" id="cd12912">
    <property type="entry name" value="PDC2_MCP_like"/>
    <property type="match status" value="1"/>
</dbReference>
<evidence type="ECO:0000256" key="1">
    <source>
        <dbReference type="ARBA" id="ARBA00004429"/>
    </source>
</evidence>
<feature type="domain" description="HAMP" evidence="14">
    <location>
        <begin position="317"/>
        <end position="370"/>
    </location>
</feature>
<evidence type="ECO:0000256" key="5">
    <source>
        <dbReference type="ARBA" id="ARBA00022692"/>
    </source>
</evidence>
<feature type="domain" description="Methyl-accepting transducer" evidence="12">
    <location>
        <begin position="412"/>
        <end position="648"/>
    </location>
</feature>
<evidence type="ECO:0000256" key="7">
    <source>
        <dbReference type="ARBA" id="ARBA00023136"/>
    </source>
</evidence>
<evidence type="ECO:0000256" key="8">
    <source>
        <dbReference type="ARBA" id="ARBA00023224"/>
    </source>
</evidence>
<evidence type="ECO:0000256" key="6">
    <source>
        <dbReference type="ARBA" id="ARBA00022989"/>
    </source>
</evidence>
<gene>
    <name evidence="15" type="primary">pctA</name>
    <name evidence="15" type="ORF">MBLL_00796</name>
</gene>
<reference evidence="15" key="1">
    <citation type="submission" date="2019-12" db="EMBL/GenBank/DDBJ databases">
        <authorList>
            <person name="Cremers G."/>
        </authorList>
    </citation>
    <scope>NUCLEOTIDE SEQUENCE</scope>
    <source>
        <strain evidence="15">Mbul2</strain>
        <plasmid evidence="15">1</plasmid>
    </source>
</reference>
<dbReference type="Pfam" id="PF00015">
    <property type="entry name" value="MCPsignal"/>
    <property type="match status" value="1"/>
</dbReference>
<name>A0A679JDH1_9HYPH</name>
<dbReference type="InterPro" id="IPR004089">
    <property type="entry name" value="MCPsignal_dom"/>
</dbReference>
<dbReference type="SMART" id="SM00304">
    <property type="entry name" value="HAMP"/>
    <property type="match status" value="1"/>
</dbReference>
<evidence type="ECO:0000256" key="3">
    <source>
        <dbReference type="ARBA" id="ARBA00022500"/>
    </source>
</evidence>
<evidence type="ECO:0000256" key="4">
    <source>
        <dbReference type="ARBA" id="ARBA00022519"/>
    </source>
</evidence>
<dbReference type="GO" id="GO:0005886">
    <property type="term" value="C:plasma membrane"/>
    <property type="evidence" value="ECO:0007669"/>
    <property type="project" value="UniProtKB-SubCell"/>
</dbReference>
<dbReference type="PANTHER" id="PTHR32089">
    <property type="entry name" value="METHYL-ACCEPTING CHEMOTAXIS PROTEIN MCPB"/>
    <property type="match status" value="1"/>
</dbReference>
<dbReference type="GO" id="GO:0006935">
    <property type="term" value="P:chemotaxis"/>
    <property type="evidence" value="ECO:0007669"/>
    <property type="project" value="UniProtKB-KW"/>
</dbReference>
<dbReference type="PROSITE" id="PS50111">
    <property type="entry name" value="CHEMOTAXIS_TRANSDUC_2"/>
    <property type="match status" value="1"/>
</dbReference>
<feature type="domain" description="T-SNARE coiled-coil homology" evidence="13">
    <location>
        <begin position="564"/>
        <end position="626"/>
    </location>
</feature>
<dbReference type="PANTHER" id="PTHR32089:SF112">
    <property type="entry name" value="LYSOZYME-LIKE PROTEIN-RELATED"/>
    <property type="match status" value="1"/>
</dbReference>
<organism evidence="15">
    <name type="scientific">Methylobacterium bullatum</name>
    <dbReference type="NCBI Taxonomy" id="570505"/>
    <lineage>
        <taxon>Bacteria</taxon>
        <taxon>Pseudomonadati</taxon>
        <taxon>Pseudomonadota</taxon>
        <taxon>Alphaproteobacteria</taxon>
        <taxon>Hyphomicrobiales</taxon>
        <taxon>Methylobacteriaceae</taxon>
        <taxon>Methylobacterium</taxon>
    </lineage>
</organism>
<dbReference type="CDD" id="cd12913">
    <property type="entry name" value="PDC1_MCP_like"/>
    <property type="match status" value="1"/>
</dbReference>
<keyword evidence="2" id="KW-1003">Cell membrane</keyword>
<evidence type="ECO:0000256" key="9">
    <source>
        <dbReference type="ARBA" id="ARBA00029447"/>
    </source>
</evidence>
<protein>
    <submittedName>
        <fullName evidence="15">Methyl-accepting chemotaxis protein PctA</fullName>
    </submittedName>
</protein>
<dbReference type="Gene3D" id="3.30.450.20">
    <property type="entry name" value="PAS domain"/>
    <property type="match status" value="2"/>
</dbReference>
<dbReference type="EMBL" id="LR743510">
    <property type="protein sequence ID" value="CAA2137723.1"/>
    <property type="molecule type" value="Genomic_DNA"/>
</dbReference>
<sequence length="668" mass="70700">MQHTQSNHAKFTLKSFISRLSGVSAKATLLIVSALFFVLIAASLYLYASQSEELEASIEQRARNIGNATASNVGNWLKGKSDLAEFAAQQITKGLDTQKIDKVLGSPAMTKSFILSSFGDVDGNYTKIPKGPISPGYDARERPWYKAGAQAKSFALTEPYLAASTQTMTITISAPVFDDAKKLFGVVGNDFDVVALSKMINEVEIGGFGYAYLVSATGNILVHSKQSLLGKNMSHLISGDLPPIKPVFSEVSEDGRPTLMTFVRVPNLPPSMEWYVALSIDQHKAFAPVKRLQLMMIAGTFGTLAVIAFIVSQLMARTVARPLKGLVNVLERMSAGEVDTNIEATDRSDEIGAVGRAVEAIKKMVEQKAADVAERDRIAKEEALLERKRTMMEMADNFEKTFSNVVGIVASSATELQATAQTMTATAGQTSDRSLTVAAAAEQAAVNVNTVAAAAEELGSSVQEIGRQVHSSADLAQRAVAEANHTGQLVEELSGSVIRIDAVVDMISSIASQTNLLALNATIEAARAGDAGRGFAVVAAEVKELANQTAQATKEISAQIAGVQGSTEQTVRAIGIIEARLREMNDVATAIASAVEEQGAATQEIVRNVAEAAHGTSEVTSNISGIAGAAEETGAAASQVLSAASELSQHSEYLSLEVSRFLKNVRAA</sequence>
<dbReference type="SMART" id="SM00283">
    <property type="entry name" value="MA"/>
    <property type="match status" value="1"/>
</dbReference>
<evidence type="ECO:0000256" key="10">
    <source>
        <dbReference type="PROSITE-ProRule" id="PRU00284"/>
    </source>
</evidence>
<dbReference type="PROSITE" id="PS50885">
    <property type="entry name" value="HAMP"/>
    <property type="match status" value="1"/>
</dbReference>
<dbReference type="PROSITE" id="PS50192">
    <property type="entry name" value="T_SNARE"/>
    <property type="match status" value="1"/>
</dbReference>
<accession>A0A679JDH1</accession>
<comment type="subcellular location">
    <subcellularLocation>
        <location evidence="1">Cell inner membrane</location>
        <topology evidence="1">Multi-pass membrane protein</topology>
    </subcellularLocation>
</comment>
<dbReference type="Gene3D" id="1.10.8.500">
    <property type="entry name" value="HAMP domain in histidine kinase"/>
    <property type="match status" value="1"/>
</dbReference>
<keyword evidence="3" id="KW-0145">Chemotaxis</keyword>
<keyword evidence="5 11" id="KW-0812">Transmembrane</keyword>
<keyword evidence="4" id="KW-0997">Cell inner membrane</keyword>
<keyword evidence="6 11" id="KW-1133">Transmembrane helix</keyword>
<feature type="transmembrane region" description="Helical" evidence="11">
    <location>
        <begin position="294"/>
        <end position="316"/>
    </location>
</feature>
<evidence type="ECO:0000259" key="13">
    <source>
        <dbReference type="PROSITE" id="PS50192"/>
    </source>
</evidence>
<dbReference type="Pfam" id="PF02743">
    <property type="entry name" value="dCache_1"/>
    <property type="match status" value="1"/>
</dbReference>
<dbReference type="InterPro" id="IPR000727">
    <property type="entry name" value="T_SNARE_dom"/>
</dbReference>
<feature type="transmembrane region" description="Helical" evidence="11">
    <location>
        <begin position="27"/>
        <end position="48"/>
    </location>
</feature>
<proteinExistence type="inferred from homology"/>
<keyword evidence="7 11" id="KW-0472">Membrane</keyword>
<dbReference type="InterPro" id="IPR033479">
    <property type="entry name" value="dCache_1"/>
</dbReference>
<dbReference type="InterPro" id="IPR029151">
    <property type="entry name" value="Sensor-like_sf"/>
</dbReference>
<dbReference type="Gene3D" id="1.10.287.950">
    <property type="entry name" value="Methyl-accepting chemotaxis protein"/>
    <property type="match status" value="1"/>
</dbReference>
<comment type="similarity">
    <text evidence="9">Belongs to the methyl-accepting chemotaxis (MCP) protein family.</text>
</comment>
<keyword evidence="8 10" id="KW-0807">Transducer</keyword>
<dbReference type="SUPFAM" id="SSF58104">
    <property type="entry name" value="Methyl-accepting chemotaxis protein (MCP) signaling domain"/>
    <property type="match status" value="1"/>
</dbReference>
<dbReference type="RefSeq" id="WP_339159409.1">
    <property type="nucleotide sequence ID" value="NZ_LR743510.1"/>
</dbReference>
<geneLocation type="plasmid" evidence="15">
    <name>1</name>
</geneLocation>
<evidence type="ECO:0000259" key="12">
    <source>
        <dbReference type="PROSITE" id="PS50111"/>
    </source>
</evidence>
<evidence type="ECO:0000259" key="14">
    <source>
        <dbReference type="PROSITE" id="PS50885"/>
    </source>
</evidence>
<evidence type="ECO:0000256" key="2">
    <source>
        <dbReference type="ARBA" id="ARBA00022475"/>
    </source>
</evidence>
<dbReference type="GO" id="GO:0007165">
    <property type="term" value="P:signal transduction"/>
    <property type="evidence" value="ECO:0007669"/>
    <property type="project" value="UniProtKB-KW"/>
</dbReference>
<evidence type="ECO:0000256" key="11">
    <source>
        <dbReference type="SAM" id="Phobius"/>
    </source>
</evidence>
<dbReference type="SUPFAM" id="SSF158472">
    <property type="entry name" value="HAMP domain-like"/>
    <property type="match status" value="1"/>
</dbReference>
<dbReference type="InterPro" id="IPR003660">
    <property type="entry name" value="HAMP_dom"/>
</dbReference>
<keyword evidence="15" id="KW-0614">Plasmid</keyword>
<dbReference type="Pfam" id="PF00672">
    <property type="entry name" value="HAMP"/>
    <property type="match status" value="1"/>
</dbReference>
<dbReference type="SUPFAM" id="SSF103190">
    <property type="entry name" value="Sensory domain-like"/>
    <property type="match status" value="1"/>
</dbReference>
<evidence type="ECO:0000313" key="15">
    <source>
        <dbReference type="EMBL" id="CAA2137723.1"/>
    </source>
</evidence>